<dbReference type="OrthoDB" id="262519at2"/>
<evidence type="ECO:0000256" key="6">
    <source>
        <dbReference type="SAM" id="Phobius"/>
    </source>
</evidence>
<reference evidence="7 8" key="1">
    <citation type="submission" date="2019-02" db="EMBL/GenBank/DDBJ databases">
        <title>Deep-cultivation of Planctomycetes and their phenomic and genomic characterization uncovers novel biology.</title>
        <authorList>
            <person name="Wiegand S."/>
            <person name="Jogler M."/>
            <person name="Boedeker C."/>
            <person name="Pinto D."/>
            <person name="Vollmers J."/>
            <person name="Rivas-Marin E."/>
            <person name="Kohn T."/>
            <person name="Peeters S.H."/>
            <person name="Heuer A."/>
            <person name="Rast P."/>
            <person name="Oberbeckmann S."/>
            <person name="Bunk B."/>
            <person name="Jeske O."/>
            <person name="Meyerdierks A."/>
            <person name="Storesund J.E."/>
            <person name="Kallscheuer N."/>
            <person name="Luecker S."/>
            <person name="Lage O.M."/>
            <person name="Pohl T."/>
            <person name="Merkel B.J."/>
            <person name="Hornburger P."/>
            <person name="Mueller R.-W."/>
            <person name="Bruemmer F."/>
            <person name="Labrenz M."/>
            <person name="Spormann A.M."/>
            <person name="Op den Camp H."/>
            <person name="Overmann J."/>
            <person name="Amann R."/>
            <person name="Jetten M.S.M."/>
            <person name="Mascher T."/>
            <person name="Medema M.H."/>
            <person name="Devos D.P."/>
            <person name="Kaster A.-K."/>
            <person name="Ovreas L."/>
            <person name="Rohde M."/>
            <person name="Galperin M.Y."/>
            <person name="Jogler C."/>
        </authorList>
    </citation>
    <scope>NUCLEOTIDE SEQUENCE [LARGE SCALE GENOMIC DNA]</scope>
    <source>
        <strain evidence="7 8">V22</strain>
    </source>
</reference>
<dbReference type="RefSeq" id="WP_145260625.1">
    <property type="nucleotide sequence ID" value="NZ_CP036316.1"/>
</dbReference>
<evidence type="ECO:0000313" key="7">
    <source>
        <dbReference type="EMBL" id="QDT63918.1"/>
    </source>
</evidence>
<evidence type="ECO:0000256" key="5">
    <source>
        <dbReference type="ARBA" id="ARBA00023136"/>
    </source>
</evidence>
<feature type="transmembrane region" description="Helical" evidence="6">
    <location>
        <begin position="105"/>
        <end position="122"/>
    </location>
</feature>
<evidence type="ECO:0000256" key="4">
    <source>
        <dbReference type="ARBA" id="ARBA00022989"/>
    </source>
</evidence>
<feature type="transmembrane region" description="Helical" evidence="6">
    <location>
        <begin position="58"/>
        <end position="85"/>
    </location>
</feature>
<keyword evidence="4 6" id="KW-1133">Transmembrane helix</keyword>
<dbReference type="GO" id="GO:0043190">
    <property type="term" value="C:ATP-binding cassette (ABC) transporter complex"/>
    <property type="evidence" value="ECO:0007669"/>
    <property type="project" value="TreeGrafter"/>
</dbReference>
<keyword evidence="3 6" id="KW-0812">Transmembrane</keyword>
<dbReference type="EMBL" id="CP036316">
    <property type="protein sequence ID" value="QDT63918.1"/>
    <property type="molecule type" value="Genomic_DNA"/>
</dbReference>
<feature type="transmembrane region" description="Helical" evidence="6">
    <location>
        <begin position="14"/>
        <end position="35"/>
    </location>
</feature>
<dbReference type="AlphaFoldDB" id="A0A517T6D9"/>
<dbReference type="PANTHER" id="PTHR33529:SF2">
    <property type="entry name" value="LIPOPOLYSACCHARIDE EXPORT SYSTEM PERMEASE PROTEIN LPTG"/>
    <property type="match status" value="1"/>
</dbReference>
<gene>
    <name evidence="7" type="ORF">V22_11460</name>
</gene>
<comment type="subcellular location">
    <subcellularLocation>
        <location evidence="1">Cell membrane</location>
        <topology evidence="1">Multi-pass membrane protein</topology>
    </subcellularLocation>
</comment>
<protein>
    <submittedName>
        <fullName evidence="7">Putative permease YjgP/YjgQ family protein</fullName>
    </submittedName>
</protein>
<dbReference type="KEGG" id="chya:V22_11460"/>
<evidence type="ECO:0000313" key="8">
    <source>
        <dbReference type="Proteomes" id="UP000319976"/>
    </source>
</evidence>
<dbReference type="PANTHER" id="PTHR33529">
    <property type="entry name" value="SLR0882 PROTEIN-RELATED"/>
    <property type="match status" value="1"/>
</dbReference>
<evidence type="ECO:0000256" key="1">
    <source>
        <dbReference type="ARBA" id="ARBA00004651"/>
    </source>
</evidence>
<keyword evidence="2" id="KW-1003">Cell membrane</keyword>
<name>A0A517T6D9_9PLAN</name>
<dbReference type="Proteomes" id="UP000319976">
    <property type="component" value="Chromosome"/>
</dbReference>
<evidence type="ECO:0000256" key="3">
    <source>
        <dbReference type="ARBA" id="ARBA00022692"/>
    </source>
</evidence>
<feature type="transmembrane region" description="Helical" evidence="6">
    <location>
        <begin position="351"/>
        <end position="368"/>
    </location>
</feature>
<evidence type="ECO:0000256" key="2">
    <source>
        <dbReference type="ARBA" id="ARBA00022475"/>
    </source>
</evidence>
<dbReference type="Pfam" id="PF03739">
    <property type="entry name" value="LptF_LptG"/>
    <property type="match status" value="1"/>
</dbReference>
<organism evidence="7 8">
    <name type="scientific">Calycomorphotria hydatis</name>
    <dbReference type="NCBI Taxonomy" id="2528027"/>
    <lineage>
        <taxon>Bacteria</taxon>
        <taxon>Pseudomonadati</taxon>
        <taxon>Planctomycetota</taxon>
        <taxon>Planctomycetia</taxon>
        <taxon>Planctomycetales</taxon>
        <taxon>Planctomycetaceae</taxon>
        <taxon>Calycomorphotria</taxon>
    </lineage>
</organism>
<feature type="transmembrane region" description="Helical" evidence="6">
    <location>
        <begin position="319"/>
        <end position="339"/>
    </location>
</feature>
<proteinExistence type="predicted"/>
<dbReference type="InterPro" id="IPR005495">
    <property type="entry name" value="LptG/LptF_permease"/>
</dbReference>
<dbReference type="GO" id="GO:0015920">
    <property type="term" value="P:lipopolysaccharide transport"/>
    <property type="evidence" value="ECO:0007669"/>
    <property type="project" value="TreeGrafter"/>
</dbReference>
<keyword evidence="5 6" id="KW-0472">Membrane</keyword>
<accession>A0A517T6D9</accession>
<keyword evidence="8" id="KW-1185">Reference proteome</keyword>
<sequence>MFGTVFDRYLISRYFHVLAVFIVAVLGLVVVIDLLDNIDDFTTRTEGTQELFRAIAKYYFYMSFFIFERMGPAIGLIAFMVVLWMTQRSQELQVMLASGVPTIRLAIPLVVAVGIVCGLNIVNQELIIPRIAHKADEARGANAPTAHQAEAVYDHRTRVLINGKQIFLGKQLLVEPEFVLPAPELVGHLTGVKAKQAKYLPGDEGRPGGWLLLQPNLSYDELKLTENGKKVVRKVSGREDLFIVSEVSCSQLHKRDRSFTRMAIQDQIALLHSGTTSELIANRIRSHLNLRFTQLPAQLTASFLIVPLMLRREGRDAPLAFARSTVAVLIMFGLSQGGIYISQTGLVSCEVVAWIPIVLAAVAATWLFKDVAT</sequence>